<protein>
    <submittedName>
        <fullName evidence="1">Uncharacterized protein</fullName>
    </submittedName>
</protein>
<reference evidence="2" key="1">
    <citation type="journal article" date="2019" name="Int. J. Syst. Evol. Microbiol.">
        <title>The Global Catalogue of Microorganisms (GCM) 10K type strain sequencing project: providing services to taxonomists for standard genome sequencing and annotation.</title>
        <authorList>
            <consortium name="The Broad Institute Genomics Platform"/>
            <consortium name="The Broad Institute Genome Sequencing Center for Infectious Disease"/>
            <person name="Wu L."/>
            <person name="Ma J."/>
        </authorList>
    </citation>
    <scope>NUCLEOTIDE SEQUENCE [LARGE SCALE GENOMIC DNA]</scope>
    <source>
        <strain evidence="2">JCM 15896</strain>
    </source>
</reference>
<name>A0ABP3WUH1_9ALTE</name>
<proteinExistence type="predicted"/>
<dbReference type="Proteomes" id="UP001500359">
    <property type="component" value="Unassembled WGS sequence"/>
</dbReference>
<evidence type="ECO:0000313" key="2">
    <source>
        <dbReference type="Proteomes" id="UP001500359"/>
    </source>
</evidence>
<dbReference type="EMBL" id="BAAAFD010000005">
    <property type="protein sequence ID" value="GAA0856749.1"/>
    <property type="molecule type" value="Genomic_DNA"/>
</dbReference>
<evidence type="ECO:0000313" key="1">
    <source>
        <dbReference type="EMBL" id="GAA0856749.1"/>
    </source>
</evidence>
<accession>A0ABP3WUH1</accession>
<organism evidence="1 2">
    <name type="scientific">Aliiglaciecola litoralis</name>
    <dbReference type="NCBI Taxonomy" id="582857"/>
    <lineage>
        <taxon>Bacteria</taxon>
        <taxon>Pseudomonadati</taxon>
        <taxon>Pseudomonadota</taxon>
        <taxon>Gammaproteobacteria</taxon>
        <taxon>Alteromonadales</taxon>
        <taxon>Alteromonadaceae</taxon>
        <taxon>Aliiglaciecola</taxon>
    </lineage>
</organism>
<comment type="caution">
    <text evidence="1">The sequence shown here is derived from an EMBL/GenBank/DDBJ whole genome shotgun (WGS) entry which is preliminary data.</text>
</comment>
<sequence length="107" mass="11827">MLQGCSTIEQPTAQRPLVEHEYVDPAEQVESPLASALTDVPAGATRVVGGKQIQFGRTFFAASGLLCRNLVDHSNQERIYCKRSQSNWFAVNNVIAQYSESQELEAK</sequence>
<keyword evidence="2" id="KW-1185">Reference proteome</keyword>
<gene>
    <name evidence="1" type="ORF">GCM10009114_19850</name>
</gene>